<protein>
    <submittedName>
        <fullName evidence="3">Hypothetical_protein</fullName>
    </submittedName>
</protein>
<reference evidence="1" key="1">
    <citation type="submission" date="2023-06" db="EMBL/GenBank/DDBJ databases">
        <authorList>
            <person name="Kurt Z."/>
        </authorList>
    </citation>
    <scope>NUCLEOTIDE SEQUENCE</scope>
</reference>
<organism evidence="1">
    <name type="scientific">Hexamita inflata</name>
    <dbReference type="NCBI Taxonomy" id="28002"/>
    <lineage>
        <taxon>Eukaryota</taxon>
        <taxon>Metamonada</taxon>
        <taxon>Diplomonadida</taxon>
        <taxon>Hexamitidae</taxon>
        <taxon>Hexamitinae</taxon>
        <taxon>Hexamita</taxon>
    </lineage>
</organism>
<sequence length="305" mass="35481">MSIINKAANISQLQLTLVQLYLQKVKLTSRTKNAPSITGRNQLVICAIQQISQLCVKSQDIPGNKRNDIQQITDSFSKFQLILNSVYTWLFQQVKQINCSQKARSNSRSIFYFQVFVNTNLLRRTLFAQSRRCVLAVLCHNDNCNIMSSCGRQSRIPQILHKKIMKTKQQVASISCHDYQIYSILQLNYSVNQNVQNYWFTVFFTFEGSNLCELVLKVYNHGKVIQQHSLVLEQLQQRQQAYRYSLNESRNQLNDLIRKQITAVESRVRIAFIVSSLKYKHSNNTIVEQIHLLIFKFSKCQKQSS</sequence>
<keyword evidence="5" id="KW-1185">Reference proteome</keyword>
<reference evidence="3 5" key="2">
    <citation type="submission" date="2024-07" db="EMBL/GenBank/DDBJ databases">
        <authorList>
            <person name="Akdeniz Z."/>
        </authorList>
    </citation>
    <scope>NUCLEOTIDE SEQUENCE [LARGE SCALE GENOMIC DNA]</scope>
</reference>
<dbReference type="Proteomes" id="UP001642409">
    <property type="component" value="Unassembled WGS sequence"/>
</dbReference>
<dbReference type="EMBL" id="CATOUU010000880">
    <property type="protein sequence ID" value="CAI9956903.1"/>
    <property type="molecule type" value="Genomic_DNA"/>
</dbReference>
<dbReference type="EMBL" id="CATOUU010000880">
    <property type="protein sequence ID" value="CAI9956895.1"/>
    <property type="molecule type" value="Genomic_DNA"/>
</dbReference>
<gene>
    <name evidence="3" type="ORF">HINF_LOCUS30710</name>
    <name evidence="4" type="ORF">HINF_LOCUS30718</name>
    <name evidence="1" type="ORF">HINF_LOCUS44540</name>
    <name evidence="2" type="ORF">HINF_LOCUS44548</name>
</gene>
<dbReference type="EMBL" id="CAXDID020000101">
    <property type="protein sequence ID" value="CAL6026173.1"/>
    <property type="molecule type" value="Genomic_DNA"/>
</dbReference>
<evidence type="ECO:0000313" key="1">
    <source>
        <dbReference type="EMBL" id="CAI9956895.1"/>
    </source>
</evidence>
<dbReference type="AlphaFoldDB" id="A0AA86QDU4"/>
<accession>A0AA86QDU4</accession>
<proteinExistence type="predicted"/>
<evidence type="ECO:0000313" key="5">
    <source>
        <dbReference type="Proteomes" id="UP001642409"/>
    </source>
</evidence>
<evidence type="ECO:0000313" key="3">
    <source>
        <dbReference type="EMBL" id="CAL6026157.1"/>
    </source>
</evidence>
<comment type="caution">
    <text evidence="1">The sequence shown here is derived from an EMBL/GenBank/DDBJ whole genome shotgun (WGS) entry which is preliminary data.</text>
</comment>
<evidence type="ECO:0000313" key="2">
    <source>
        <dbReference type="EMBL" id="CAI9956903.1"/>
    </source>
</evidence>
<name>A0AA86QDU4_9EUKA</name>
<dbReference type="EMBL" id="CAXDID020000101">
    <property type="protein sequence ID" value="CAL6026157.1"/>
    <property type="molecule type" value="Genomic_DNA"/>
</dbReference>
<evidence type="ECO:0000313" key="4">
    <source>
        <dbReference type="EMBL" id="CAL6026173.1"/>
    </source>
</evidence>